<comment type="similarity">
    <text evidence="2">Belongs to the binding-protein-dependent transport system permease family. CysTW subfamily.</text>
</comment>
<dbReference type="GO" id="GO:0005886">
    <property type="term" value="C:plasma membrane"/>
    <property type="evidence" value="ECO:0007669"/>
    <property type="project" value="UniProtKB-SubCell"/>
</dbReference>
<evidence type="ECO:0000256" key="2">
    <source>
        <dbReference type="ARBA" id="ARBA00007069"/>
    </source>
</evidence>
<evidence type="ECO:0000256" key="7">
    <source>
        <dbReference type="ARBA" id="ARBA00023136"/>
    </source>
</evidence>
<feature type="transmembrane region" description="Helical" evidence="8">
    <location>
        <begin position="98"/>
        <end position="124"/>
    </location>
</feature>
<comment type="caution">
    <text evidence="10">The sequence shown here is derived from an EMBL/GenBank/DDBJ whole genome shotgun (WGS) entry which is preliminary data.</text>
</comment>
<evidence type="ECO:0000256" key="1">
    <source>
        <dbReference type="ARBA" id="ARBA00004651"/>
    </source>
</evidence>
<dbReference type="InterPro" id="IPR051789">
    <property type="entry name" value="Bact_Polyamine_Transport"/>
</dbReference>
<accession>A0A917H3L3</accession>
<evidence type="ECO:0000256" key="8">
    <source>
        <dbReference type="RuleBase" id="RU363032"/>
    </source>
</evidence>
<dbReference type="InterPro" id="IPR000515">
    <property type="entry name" value="MetI-like"/>
</dbReference>
<evidence type="ECO:0000259" key="9">
    <source>
        <dbReference type="PROSITE" id="PS50928"/>
    </source>
</evidence>
<keyword evidence="5 8" id="KW-0812">Transmembrane</keyword>
<keyword evidence="3 8" id="KW-0813">Transport</keyword>
<evidence type="ECO:0000313" key="11">
    <source>
        <dbReference type="Proteomes" id="UP000600247"/>
    </source>
</evidence>
<feature type="domain" description="ABC transmembrane type-1" evidence="9">
    <location>
        <begin position="61"/>
        <end position="250"/>
    </location>
</feature>
<feature type="transmembrane region" description="Helical" evidence="8">
    <location>
        <begin position="228"/>
        <end position="253"/>
    </location>
</feature>
<protein>
    <submittedName>
        <fullName evidence="10">Spermidine/putrescine ABC transporter permease</fullName>
    </submittedName>
</protein>
<sequence length="268" mass="29738">MIARRKLSNLYLVAVFAVLYAPIFYLLFYSFNSGGSMRNFESFTLDWYKEVFTDTRLLIIVLNTFVIALLSSVISTILGIAGALAIHYIRKHQPKNTLLALNNVLIVSPDVIIGASFLILFTIIGIKLGFTSVLLSHIAFSVPIVVIMVLPKLQEMSPTLIDAARDLGASSWNVLTKVIMPYIKPGVFAGFFMALTYSLDDFAVTFFVTGNGFSTLSVEIYSRARQGISLSINALSTLIFLFTIVLVIGYYFVNQRNSRSTNVGEGRR</sequence>
<gene>
    <name evidence="10" type="ORF">GCM10010918_20950</name>
</gene>
<dbReference type="CDD" id="cd06261">
    <property type="entry name" value="TM_PBP2"/>
    <property type="match status" value="1"/>
</dbReference>
<organism evidence="10 11">
    <name type="scientific">Paenibacillus radicis</name>
    <name type="common">ex Gao et al. 2016</name>
    <dbReference type="NCBI Taxonomy" id="1737354"/>
    <lineage>
        <taxon>Bacteria</taxon>
        <taxon>Bacillati</taxon>
        <taxon>Bacillota</taxon>
        <taxon>Bacilli</taxon>
        <taxon>Bacillales</taxon>
        <taxon>Paenibacillaceae</taxon>
        <taxon>Paenibacillus</taxon>
    </lineage>
</organism>
<keyword evidence="7 8" id="KW-0472">Membrane</keyword>
<name>A0A917H3L3_9BACL</name>
<reference evidence="10 11" key="1">
    <citation type="journal article" date="2014" name="Int. J. Syst. Evol. Microbiol.">
        <title>Complete genome sequence of Corynebacterium casei LMG S-19264T (=DSM 44701T), isolated from a smear-ripened cheese.</title>
        <authorList>
            <consortium name="US DOE Joint Genome Institute (JGI-PGF)"/>
            <person name="Walter F."/>
            <person name="Albersmeier A."/>
            <person name="Kalinowski J."/>
            <person name="Ruckert C."/>
        </authorList>
    </citation>
    <scope>NUCLEOTIDE SEQUENCE [LARGE SCALE GENOMIC DNA]</scope>
    <source>
        <strain evidence="10 11">CGMCC 1.15286</strain>
    </source>
</reference>
<keyword evidence="11" id="KW-1185">Reference proteome</keyword>
<evidence type="ECO:0000313" key="10">
    <source>
        <dbReference type="EMBL" id="GGG66328.1"/>
    </source>
</evidence>
<dbReference type="PANTHER" id="PTHR43848">
    <property type="entry name" value="PUTRESCINE TRANSPORT SYSTEM PERMEASE PROTEIN POTI"/>
    <property type="match status" value="1"/>
</dbReference>
<proteinExistence type="inferred from homology"/>
<feature type="transmembrane region" description="Helical" evidence="8">
    <location>
        <begin position="187"/>
        <end position="208"/>
    </location>
</feature>
<evidence type="ECO:0000256" key="4">
    <source>
        <dbReference type="ARBA" id="ARBA00022475"/>
    </source>
</evidence>
<dbReference type="RefSeq" id="WP_188888964.1">
    <property type="nucleotide sequence ID" value="NZ_BMHY01000003.1"/>
</dbReference>
<feature type="transmembrane region" description="Helical" evidence="8">
    <location>
        <begin position="57"/>
        <end position="86"/>
    </location>
</feature>
<evidence type="ECO:0000256" key="6">
    <source>
        <dbReference type="ARBA" id="ARBA00022989"/>
    </source>
</evidence>
<dbReference type="Pfam" id="PF00528">
    <property type="entry name" value="BPD_transp_1"/>
    <property type="match status" value="1"/>
</dbReference>
<dbReference type="EMBL" id="BMHY01000003">
    <property type="protein sequence ID" value="GGG66328.1"/>
    <property type="molecule type" value="Genomic_DNA"/>
</dbReference>
<feature type="transmembrane region" description="Helical" evidence="8">
    <location>
        <begin position="130"/>
        <end position="150"/>
    </location>
</feature>
<dbReference type="PANTHER" id="PTHR43848:SF2">
    <property type="entry name" value="PUTRESCINE TRANSPORT SYSTEM PERMEASE PROTEIN POTI"/>
    <property type="match status" value="1"/>
</dbReference>
<evidence type="ECO:0000256" key="3">
    <source>
        <dbReference type="ARBA" id="ARBA00022448"/>
    </source>
</evidence>
<dbReference type="SUPFAM" id="SSF161098">
    <property type="entry name" value="MetI-like"/>
    <property type="match status" value="1"/>
</dbReference>
<feature type="transmembrane region" description="Helical" evidence="8">
    <location>
        <begin position="12"/>
        <end position="31"/>
    </location>
</feature>
<dbReference type="Proteomes" id="UP000600247">
    <property type="component" value="Unassembled WGS sequence"/>
</dbReference>
<dbReference type="GO" id="GO:0055085">
    <property type="term" value="P:transmembrane transport"/>
    <property type="evidence" value="ECO:0007669"/>
    <property type="project" value="InterPro"/>
</dbReference>
<dbReference type="AlphaFoldDB" id="A0A917H3L3"/>
<keyword evidence="6 8" id="KW-1133">Transmembrane helix</keyword>
<dbReference type="InterPro" id="IPR035906">
    <property type="entry name" value="MetI-like_sf"/>
</dbReference>
<dbReference type="PROSITE" id="PS50928">
    <property type="entry name" value="ABC_TM1"/>
    <property type="match status" value="1"/>
</dbReference>
<evidence type="ECO:0000256" key="5">
    <source>
        <dbReference type="ARBA" id="ARBA00022692"/>
    </source>
</evidence>
<comment type="subcellular location">
    <subcellularLocation>
        <location evidence="1 8">Cell membrane</location>
        <topology evidence="1 8">Multi-pass membrane protein</topology>
    </subcellularLocation>
</comment>
<dbReference type="Gene3D" id="1.10.3720.10">
    <property type="entry name" value="MetI-like"/>
    <property type="match status" value="1"/>
</dbReference>
<keyword evidence="4" id="KW-1003">Cell membrane</keyword>